<dbReference type="Pfam" id="PF05105">
    <property type="entry name" value="Phage_holin_4_1"/>
    <property type="match status" value="1"/>
</dbReference>
<dbReference type="AlphaFoldDB" id="A0A096BK04"/>
<keyword evidence="4" id="KW-0472">Membrane</keyword>
<dbReference type="GO" id="GO:0016020">
    <property type="term" value="C:membrane"/>
    <property type="evidence" value="ECO:0007669"/>
    <property type="project" value="UniProtKB-SubCell"/>
</dbReference>
<name>A0A096BK04_9FIRM</name>
<dbReference type="InterPro" id="IPR006480">
    <property type="entry name" value="Phage_holin_4_1"/>
</dbReference>
<comment type="subcellular location">
    <subcellularLocation>
        <location evidence="1">Membrane</location>
        <topology evidence="1">Multi-pass membrane protein</topology>
    </subcellularLocation>
</comment>
<dbReference type="EMBL" id="AZTB01000007">
    <property type="protein sequence ID" value="KGG81063.1"/>
    <property type="molecule type" value="Genomic_DNA"/>
</dbReference>
<accession>A0A096BK04</accession>
<protein>
    <recommendedName>
        <fullName evidence="7">Holin</fullName>
    </recommendedName>
</protein>
<evidence type="ECO:0000313" key="6">
    <source>
        <dbReference type="Proteomes" id="UP000029622"/>
    </source>
</evidence>
<evidence type="ECO:0000256" key="3">
    <source>
        <dbReference type="ARBA" id="ARBA00022989"/>
    </source>
</evidence>
<comment type="caution">
    <text evidence="5">The sequence shown here is derived from an EMBL/GenBank/DDBJ whole genome shotgun (WGS) entry which is preliminary data.</text>
</comment>
<keyword evidence="3" id="KW-1133">Transmembrane helix</keyword>
<dbReference type="STRING" id="1156417.Y919_02515"/>
<gene>
    <name evidence="5" type="ORF">Y919_02515</name>
</gene>
<sequence>MIFNTIVASLATGITYLIGGWDATLKILAMFIVVDYITGLMKAIYKKEVSSDIGWKGLLKKASIFIVVIVAYQLDAAIANEAPLFRTMSCYFYIANEGISITENIAILGVPLPGFILKVLKNVKEQNDNPEVVNK</sequence>
<dbReference type="NCBIfam" id="TIGR01593">
    <property type="entry name" value="holin_tox_secr"/>
    <property type="match status" value="1"/>
</dbReference>
<dbReference type="Proteomes" id="UP000029622">
    <property type="component" value="Unassembled WGS sequence"/>
</dbReference>
<evidence type="ECO:0000256" key="2">
    <source>
        <dbReference type="ARBA" id="ARBA00022692"/>
    </source>
</evidence>
<evidence type="ECO:0008006" key="7">
    <source>
        <dbReference type="Google" id="ProtNLM"/>
    </source>
</evidence>
<evidence type="ECO:0000313" key="5">
    <source>
        <dbReference type="EMBL" id="KGG81063.1"/>
    </source>
</evidence>
<proteinExistence type="predicted"/>
<evidence type="ECO:0000256" key="1">
    <source>
        <dbReference type="ARBA" id="ARBA00004141"/>
    </source>
</evidence>
<evidence type="ECO:0000256" key="4">
    <source>
        <dbReference type="ARBA" id="ARBA00023136"/>
    </source>
</evidence>
<reference evidence="5 6" key="1">
    <citation type="submission" date="2013-12" db="EMBL/GenBank/DDBJ databases">
        <title>Draft genome sequence of Caloranaerobacter sp. H53214.</title>
        <authorList>
            <person name="Jiang L.J."/>
            <person name="Shao Z.Z."/>
            <person name="Long M.N."/>
        </authorList>
    </citation>
    <scope>NUCLEOTIDE SEQUENCE [LARGE SCALE GENOMIC DNA]</scope>
    <source>
        <strain evidence="5 6">H53214</strain>
    </source>
</reference>
<organism evidence="5 6">
    <name type="scientific">Caloranaerobacter azorensis H53214</name>
    <dbReference type="NCBI Taxonomy" id="1156417"/>
    <lineage>
        <taxon>Bacteria</taxon>
        <taxon>Bacillati</taxon>
        <taxon>Bacillota</taxon>
        <taxon>Tissierellia</taxon>
        <taxon>Tissierellales</taxon>
        <taxon>Thermohalobacteraceae</taxon>
        <taxon>Caloranaerobacter</taxon>
    </lineage>
</organism>
<keyword evidence="2" id="KW-0812">Transmembrane</keyword>